<dbReference type="GO" id="GO:0004674">
    <property type="term" value="F:protein serine/threonine kinase activity"/>
    <property type="evidence" value="ECO:0007669"/>
    <property type="project" value="TreeGrafter"/>
</dbReference>
<protein>
    <recommendedName>
        <fullName evidence="2">Protein kinase domain-containing protein</fullName>
    </recommendedName>
</protein>
<dbReference type="GO" id="GO:0005524">
    <property type="term" value="F:ATP binding"/>
    <property type="evidence" value="ECO:0007669"/>
    <property type="project" value="InterPro"/>
</dbReference>
<dbReference type="PROSITE" id="PS50011">
    <property type="entry name" value="PROTEIN_KINASE_DOM"/>
    <property type="match status" value="1"/>
</dbReference>
<sequence>MGATWLCLEEDSGQKYISVQRNTQGDVECAATAEEDACERMETVSACRERLSWPRTRQITCGLELKRKTRGQTTGYDDVHHWCSVALRMINSTDPRIYACRPSRNAFVALRLNEQGLTECFSMDGTTCLNSTQSIEDCQDRLFQQKGPPSQPIIQMLEVSTWRRLNNAQVSVAPGQNLSSDPARQTITPPSGRVSTTLIVVISVFVACVVLGTWLGIVMHKRRRAQHKRKMSRAYAELMEFSEPPLNLSFLDLYRIDPRHLSVTKPIGSGYFTDVFLGVCQGKPVAVKTLHEIPPTRREVKAFAEGIQLMAMVHSPFIVEFIGACWETPEDLQCVVEYMDSGSLREYLASDDGSSFPWEDKLQYIQSIAEGLHCLHSFPIIHRSLNSFNVLIDTVKGVKLADFGLVRDWSSQITMQGVDRYRWMAPEIITSKKYSPEADIYSFGLLLTEFDTHCVPFAEVKSTEKASMFLKFLTAEAKVTFSADAPTWLVKLGLACVHKDPKMRPTISTIVKTLRSNITL</sequence>
<dbReference type="SUPFAM" id="SSF56112">
    <property type="entry name" value="Protein kinase-like (PK-like)"/>
    <property type="match status" value="1"/>
</dbReference>
<evidence type="ECO:0000256" key="1">
    <source>
        <dbReference type="SAM" id="Phobius"/>
    </source>
</evidence>
<keyword evidence="1" id="KW-0812">Transmembrane</keyword>
<gene>
    <name evidence="3" type="ORF">Ae201684_003233</name>
</gene>
<dbReference type="EMBL" id="VJMJ01000036">
    <property type="protein sequence ID" value="KAF0741552.1"/>
    <property type="molecule type" value="Genomic_DNA"/>
</dbReference>
<proteinExistence type="predicted"/>
<dbReference type="PRINTS" id="PR00109">
    <property type="entry name" value="TYRKINASE"/>
</dbReference>
<evidence type="ECO:0000259" key="2">
    <source>
        <dbReference type="PROSITE" id="PS50011"/>
    </source>
</evidence>
<accession>A0A6G0XM62</accession>
<dbReference type="Gene3D" id="1.10.510.10">
    <property type="entry name" value="Transferase(Phosphotransferase) domain 1"/>
    <property type="match status" value="1"/>
</dbReference>
<keyword evidence="1" id="KW-0472">Membrane</keyword>
<dbReference type="Pfam" id="PF07714">
    <property type="entry name" value="PK_Tyr_Ser-Thr"/>
    <property type="match status" value="1"/>
</dbReference>
<comment type="caution">
    <text evidence="3">The sequence shown here is derived from an EMBL/GenBank/DDBJ whole genome shotgun (WGS) entry which is preliminary data.</text>
</comment>
<dbReference type="InterPro" id="IPR000719">
    <property type="entry name" value="Prot_kinase_dom"/>
</dbReference>
<feature type="domain" description="Protein kinase" evidence="2">
    <location>
        <begin position="261"/>
        <end position="520"/>
    </location>
</feature>
<dbReference type="InterPro" id="IPR011009">
    <property type="entry name" value="Kinase-like_dom_sf"/>
</dbReference>
<dbReference type="VEuPathDB" id="FungiDB:AeMF1_021882"/>
<dbReference type="InterPro" id="IPR001245">
    <property type="entry name" value="Ser-Thr/Tyr_kinase_cat_dom"/>
</dbReference>
<dbReference type="AlphaFoldDB" id="A0A6G0XM62"/>
<dbReference type="Gene3D" id="3.30.200.20">
    <property type="entry name" value="Phosphorylase Kinase, domain 1"/>
    <property type="match status" value="1"/>
</dbReference>
<evidence type="ECO:0000313" key="4">
    <source>
        <dbReference type="Proteomes" id="UP000481153"/>
    </source>
</evidence>
<dbReference type="InterPro" id="IPR051681">
    <property type="entry name" value="Ser/Thr_Kinases-Pseudokinases"/>
</dbReference>
<keyword evidence="1" id="KW-1133">Transmembrane helix</keyword>
<reference evidence="3 4" key="1">
    <citation type="submission" date="2019-07" db="EMBL/GenBank/DDBJ databases">
        <title>Genomics analysis of Aphanomyces spp. identifies a new class of oomycete effector associated with host adaptation.</title>
        <authorList>
            <person name="Gaulin E."/>
        </authorList>
    </citation>
    <scope>NUCLEOTIDE SEQUENCE [LARGE SCALE GENOMIC DNA]</scope>
    <source>
        <strain evidence="3 4">ATCC 201684</strain>
    </source>
</reference>
<dbReference type="PANTHER" id="PTHR44329:SF214">
    <property type="entry name" value="PROTEIN KINASE DOMAIN-CONTAINING PROTEIN"/>
    <property type="match status" value="1"/>
</dbReference>
<evidence type="ECO:0000313" key="3">
    <source>
        <dbReference type="EMBL" id="KAF0741552.1"/>
    </source>
</evidence>
<keyword evidence="4" id="KW-1185">Reference proteome</keyword>
<name>A0A6G0XM62_9STRA</name>
<organism evidence="3 4">
    <name type="scientific">Aphanomyces euteiches</name>
    <dbReference type="NCBI Taxonomy" id="100861"/>
    <lineage>
        <taxon>Eukaryota</taxon>
        <taxon>Sar</taxon>
        <taxon>Stramenopiles</taxon>
        <taxon>Oomycota</taxon>
        <taxon>Saprolegniomycetes</taxon>
        <taxon>Saprolegniales</taxon>
        <taxon>Verrucalvaceae</taxon>
        <taxon>Aphanomyces</taxon>
    </lineage>
</organism>
<dbReference type="PANTHER" id="PTHR44329">
    <property type="entry name" value="SERINE/THREONINE-PROTEIN KINASE TNNI3K-RELATED"/>
    <property type="match status" value="1"/>
</dbReference>
<feature type="transmembrane region" description="Helical" evidence="1">
    <location>
        <begin position="198"/>
        <end position="219"/>
    </location>
</feature>
<dbReference type="Proteomes" id="UP000481153">
    <property type="component" value="Unassembled WGS sequence"/>
</dbReference>